<dbReference type="PROSITE" id="PS51257">
    <property type="entry name" value="PROKAR_LIPOPROTEIN"/>
    <property type="match status" value="1"/>
</dbReference>
<proteinExistence type="predicted"/>
<dbReference type="RefSeq" id="WP_377548821.1">
    <property type="nucleotide sequence ID" value="NZ_JBHSBN010000016.1"/>
</dbReference>
<feature type="signal peptide" evidence="1">
    <location>
        <begin position="1"/>
        <end position="27"/>
    </location>
</feature>
<gene>
    <name evidence="2" type="ORF">ACFOX0_21445</name>
</gene>
<protein>
    <recommendedName>
        <fullName evidence="4">Bacteriocin (Lactococcin_972)</fullName>
    </recommendedName>
</protein>
<organism evidence="2 3">
    <name type="scientific">Micromonospora zhanjiangensis</name>
    <dbReference type="NCBI Taxonomy" id="1522057"/>
    <lineage>
        <taxon>Bacteria</taxon>
        <taxon>Bacillati</taxon>
        <taxon>Actinomycetota</taxon>
        <taxon>Actinomycetes</taxon>
        <taxon>Micromonosporales</taxon>
        <taxon>Micromonosporaceae</taxon>
        <taxon>Micromonospora</taxon>
    </lineage>
</organism>
<evidence type="ECO:0000313" key="3">
    <source>
        <dbReference type="Proteomes" id="UP001595868"/>
    </source>
</evidence>
<evidence type="ECO:0000313" key="2">
    <source>
        <dbReference type="EMBL" id="MFC4108486.1"/>
    </source>
</evidence>
<feature type="chain" id="PRO_5046870872" description="Bacteriocin (Lactococcin_972)" evidence="1">
    <location>
        <begin position="28"/>
        <end position="110"/>
    </location>
</feature>
<dbReference type="EMBL" id="JBHSBN010000016">
    <property type="protein sequence ID" value="MFC4108486.1"/>
    <property type="molecule type" value="Genomic_DNA"/>
</dbReference>
<evidence type="ECO:0000256" key="1">
    <source>
        <dbReference type="SAM" id="SignalP"/>
    </source>
</evidence>
<sequence length="110" mass="11767">MKRQIIRLLAATTLATGMLLVPTAAQAASGCTTLYDGRGGNSRVCKSWTSVGGGYYKGTWSVGVTTSYTYVQKYQDGKVSTAAKSGSYSHLKKFYLRACDSLGSGCSAWW</sequence>
<comment type="caution">
    <text evidence="2">The sequence shown here is derived from an EMBL/GenBank/DDBJ whole genome shotgun (WGS) entry which is preliminary data.</text>
</comment>
<dbReference type="Proteomes" id="UP001595868">
    <property type="component" value="Unassembled WGS sequence"/>
</dbReference>
<accession>A0ABV8KQR2</accession>
<name>A0ABV8KQR2_9ACTN</name>
<keyword evidence="3" id="KW-1185">Reference proteome</keyword>
<keyword evidence="1" id="KW-0732">Signal</keyword>
<reference evidence="3" key="1">
    <citation type="journal article" date="2019" name="Int. J. Syst. Evol. Microbiol.">
        <title>The Global Catalogue of Microorganisms (GCM) 10K type strain sequencing project: providing services to taxonomists for standard genome sequencing and annotation.</title>
        <authorList>
            <consortium name="The Broad Institute Genomics Platform"/>
            <consortium name="The Broad Institute Genome Sequencing Center for Infectious Disease"/>
            <person name="Wu L."/>
            <person name="Ma J."/>
        </authorList>
    </citation>
    <scope>NUCLEOTIDE SEQUENCE [LARGE SCALE GENOMIC DNA]</scope>
    <source>
        <strain evidence="3">2902at01</strain>
    </source>
</reference>
<evidence type="ECO:0008006" key="4">
    <source>
        <dbReference type="Google" id="ProtNLM"/>
    </source>
</evidence>